<feature type="compositionally biased region" description="Basic and acidic residues" evidence="1">
    <location>
        <begin position="27"/>
        <end position="45"/>
    </location>
</feature>
<dbReference type="Proteomes" id="UP000827892">
    <property type="component" value="Chromosome X"/>
</dbReference>
<sequence length="99" mass="12269">MDLDKSFEKLKKTLKQRKQETAAANETNRRRNEEREEQKRKEMKKMLDEARNYSEMEEQPKTDKKQFDKNMAWHMKQHKKDNFFIELANVIWRRTTPNH</sequence>
<dbReference type="AlphaFoldDB" id="A0AAE9CUE7"/>
<feature type="region of interest" description="Disordered" evidence="1">
    <location>
        <begin position="13"/>
        <end position="45"/>
    </location>
</feature>
<organism evidence="2 3">
    <name type="scientific">Caenorhabditis briggsae</name>
    <dbReference type="NCBI Taxonomy" id="6238"/>
    <lineage>
        <taxon>Eukaryota</taxon>
        <taxon>Metazoa</taxon>
        <taxon>Ecdysozoa</taxon>
        <taxon>Nematoda</taxon>
        <taxon>Chromadorea</taxon>
        <taxon>Rhabditida</taxon>
        <taxon>Rhabditina</taxon>
        <taxon>Rhabditomorpha</taxon>
        <taxon>Rhabditoidea</taxon>
        <taxon>Rhabditidae</taxon>
        <taxon>Peloderinae</taxon>
        <taxon>Caenorhabditis</taxon>
    </lineage>
</organism>
<dbReference type="EMBL" id="CP090896">
    <property type="protein sequence ID" value="ULT81450.1"/>
    <property type="molecule type" value="Genomic_DNA"/>
</dbReference>
<evidence type="ECO:0000313" key="2">
    <source>
        <dbReference type="EMBL" id="ULT81450.1"/>
    </source>
</evidence>
<evidence type="ECO:0000313" key="3">
    <source>
        <dbReference type="Proteomes" id="UP000827892"/>
    </source>
</evidence>
<evidence type="ECO:0000256" key="1">
    <source>
        <dbReference type="SAM" id="MobiDB-lite"/>
    </source>
</evidence>
<accession>A0AAE9CUE7</accession>
<proteinExistence type="predicted"/>
<name>A0AAE9CUE7_CAEBR</name>
<gene>
    <name evidence="2" type="ORF">L3Y34_011396</name>
</gene>
<protein>
    <submittedName>
        <fullName evidence="2">Uncharacterized protein</fullName>
    </submittedName>
</protein>
<reference evidence="2 3" key="1">
    <citation type="submission" date="2022-05" db="EMBL/GenBank/DDBJ databases">
        <title>Chromosome-level reference genomes for two strains of Caenorhabditis briggsae: an improved platform for comparative genomics.</title>
        <authorList>
            <person name="Stevens L."/>
            <person name="Andersen E.C."/>
        </authorList>
    </citation>
    <scope>NUCLEOTIDE SEQUENCE [LARGE SCALE GENOMIC DNA]</scope>
    <source>
        <strain evidence="2">QX1410_ONT</strain>
        <tissue evidence="2">Whole-organism</tissue>
    </source>
</reference>